<organism evidence="2 3">
    <name type="scientific">Sphaeroforma arctica JP610</name>
    <dbReference type="NCBI Taxonomy" id="667725"/>
    <lineage>
        <taxon>Eukaryota</taxon>
        <taxon>Ichthyosporea</taxon>
        <taxon>Ichthyophonida</taxon>
        <taxon>Sphaeroforma</taxon>
    </lineage>
</organism>
<reference evidence="2 3" key="1">
    <citation type="submission" date="2011-02" db="EMBL/GenBank/DDBJ databases">
        <title>The Genome Sequence of Sphaeroforma arctica JP610.</title>
        <authorList>
            <consortium name="The Broad Institute Genome Sequencing Platform"/>
            <person name="Russ C."/>
            <person name="Cuomo C."/>
            <person name="Young S.K."/>
            <person name="Zeng Q."/>
            <person name="Gargeya S."/>
            <person name="Alvarado L."/>
            <person name="Berlin A."/>
            <person name="Chapman S.B."/>
            <person name="Chen Z."/>
            <person name="Freedman E."/>
            <person name="Gellesch M."/>
            <person name="Goldberg J."/>
            <person name="Griggs A."/>
            <person name="Gujja S."/>
            <person name="Heilman E."/>
            <person name="Heiman D."/>
            <person name="Howarth C."/>
            <person name="Mehta T."/>
            <person name="Neiman D."/>
            <person name="Pearson M."/>
            <person name="Roberts A."/>
            <person name="Saif S."/>
            <person name="Shea T."/>
            <person name="Shenoy N."/>
            <person name="Sisk P."/>
            <person name="Stolte C."/>
            <person name="Sykes S."/>
            <person name="White J."/>
            <person name="Yandava C."/>
            <person name="Burger G."/>
            <person name="Gray M.W."/>
            <person name="Holland P.W.H."/>
            <person name="King N."/>
            <person name="Lang F.B.F."/>
            <person name="Roger A.J."/>
            <person name="Ruiz-Trillo I."/>
            <person name="Haas B."/>
            <person name="Nusbaum C."/>
            <person name="Birren B."/>
        </authorList>
    </citation>
    <scope>NUCLEOTIDE SEQUENCE [LARGE SCALE GENOMIC DNA]</scope>
    <source>
        <strain evidence="2 3">JP610</strain>
    </source>
</reference>
<feature type="compositionally biased region" description="Basic and acidic residues" evidence="1">
    <location>
        <begin position="178"/>
        <end position="194"/>
    </location>
</feature>
<dbReference type="AlphaFoldDB" id="A0A0L0GF33"/>
<name>A0A0L0GF33_9EUKA</name>
<proteinExistence type="predicted"/>
<keyword evidence="3" id="KW-1185">Reference proteome</keyword>
<sequence length="227" mass="24985">MEKPIEGTHTTLAVGKRSPDVSRYLHLDGVGAKVPLGKLKSTAVPDTEACIWTMKGTGWRATRVPLDPIANTMVERARLDPQTTFPCTVVVTHRDQKYTVVLDEGYDTTTATMCGYKENKQPKKKKASVDGEKGSRQPDKTTGGIDKDGDSGISSSSNSESADSDGATNMRNALTGHRSSEPGKELKRTIRQANPERNEFVVYDTTQIKLRYLIEVTSKQWLANQLQ</sequence>
<feature type="compositionally biased region" description="Low complexity" evidence="1">
    <location>
        <begin position="151"/>
        <end position="166"/>
    </location>
</feature>
<evidence type="ECO:0000313" key="2">
    <source>
        <dbReference type="EMBL" id="KNC87484.1"/>
    </source>
</evidence>
<protein>
    <submittedName>
        <fullName evidence="2">Uncharacterized protein</fullName>
    </submittedName>
</protein>
<evidence type="ECO:0000313" key="3">
    <source>
        <dbReference type="Proteomes" id="UP000054560"/>
    </source>
</evidence>
<accession>A0A0L0GF33</accession>
<dbReference type="Proteomes" id="UP000054560">
    <property type="component" value="Unassembled WGS sequence"/>
</dbReference>
<gene>
    <name evidence="2" type="ORF">SARC_00418</name>
</gene>
<evidence type="ECO:0000256" key="1">
    <source>
        <dbReference type="SAM" id="MobiDB-lite"/>
    </source>
</evidence>
<dbReference type="RefSeq" id="XP_014161386.1">
    <property type="nucleotide sequence ID" value="XM_014305911.1"/>
</dbReference>
<dbReference type="Gene3D" id="3.90.228.10">
    <property type="match status" value="1"/>
</dbReference>
<feature type="region of interest" description="Disordered" evidence="1">
    <location>
        <begin position="119"/>
        <end position="194"/>
    </location>
</feature>
<dbReference type="EMBL" id="KQ241608">
    <property type="protein sequence ID" value="KNC87484.1"/>
    <property type="molecule type" value="Genomic_DNA"/>
</dbReference>
<dbReference type="GeneID" id="25900922"/>
<feature type="compositionally biased region" description="Basic and acidic residues" evidence="1">
    <location>
        <begin position="119"/>
        <end position="150"/>
    </location>
</feature>